<dbReference type="Pfam" id="PF05670">
    <property type="entry name" value="NFACT-R_1"/>
    <property type="match status" value="1"/>
</dbReference>
<dbReference type="FunFam" id="2.30.310.10:FF:000004">
    <property type="entry name" value="Fibronectin-binding protein A"/>
    <property type="match status" value="1"/>
</dbReference>
<dbReference type="GO" id="GO:1990112">
    <property type="term" value="C:RQC complex"/>
    <property type="evidence" value="ECO:0007669"/>
    <property type="project" value="TreeGrafter"/>
</dbReference>
<evidence type="ECO:0000256" key="1">
    <source>
        <dbReference type="ARBA" id="ARBA00022555"/>
    </source>
</evidence>
<comment type="function">
    <text evidence="5">Key component of the ribosome quality control system (RQC), a ribosome-associated complex that mediates the extraction of incompletely synthesized nascent chains from stalled ribosomes and their subsequent degradation. RqcH recruits Ala-charged tRNA, and with RqcP directs the elongation of stalled nascent chains on 50S ribosomal subunits, leading to non-templated C-terminal alanine extensions (Ala tail). The Ala tail promotes nascent chain degradation. May add between 1 and at least 8 Ala residues. Binds to stalled 50S ribosomal subunits.</text>
</comment>
<dbReference type="EMBL" id="CP002390">
    <property type="protein sequence ID" value="EFE28658.1"/>
    <property type="molecule type" value="Genomic_DNA"/>
</dbReference>
<dbReference type="GO" id="GO:0000049">
    <property type="term" value="F:tRNA binding"/>
    <property type="evidence" value="ECO:0007669"/>
    <property type="project" value="UniProtKB-UniRule"/>
</dbReference>
<comment type="similarity">
    <text evidence="5">Belongs to the NEMF family.</text>
</comment>
<dbReference type="OrthoDB" id="9766163at2"/>
<dbReference type="AlphaFoldDB" id="D6GSL7"/>
<dbReference type="STRING" id="546269.HMPREF0389_00575"/>
<keyword evidence="8" id="KW-1185">Reference proteome</keyword>
<evidence type="ECO:0000313" key="7">
    <source>
        <dbReference type="EMBL" id="EFE28658.1"/>
    </source>
</evidence>
<gene>
    <name evidence="5" type="primary">rqcH</name>
    <name evidence="7" type="synonym">fbpA</name>
    <name evidence="7" type="ordered locus">HMPREF0389_00575</name>
</gene>
<keyword evidence="4 5" id="KW-0648">Protein biosynthesis</keyword>
<keyword evidence="5" id="KW-0175">Coiled coil</keyword>
<protein>
    <recommendedName>
        <fullName evidence="5">Rqc2 homolog RqcH</fullName>
        <shortName evidence="5">RqcH</shortName>
    </recommendedName>
</protein>
<dbReference type="Gene3D" id="2.30.310.10">
    <property type="entry name" value="ibrinogen binding protein from staphylococcus aureus domain"/>
    <property type="match status" value="1"/>
</dbReference>
<dbReference type="InterPro" id="IPR043682">
    <property type="entry name" value="RqcH_bacterial"/>
</dbReference>
<name>D6GSL7_FILAD</name>
<dbReference type="PATRIC" id="fig|546269.5.peg.1050"/>
<dbReference type="Proteomes" id="UP000007468">
    <property type="component" value="Chromosome"/>
</dbReference>
<feature type="coiled-coil region" evidence="5">
    <location>
        <begin position="389"/>
        <end position="423"/>
    </location>
</feature>
<reference evidence="8" key="1">
    <citation type="submission" date="2010-12" db="EMBL/GenBank/DDBJ databases">
        <title>The genome sequence of Filifactor alocis strain ATCC 35896.</title>
        <authorList>
            <consortium name="The Broad Institute Genome Sequencing Platform"/>
            <person name="Ward D."/>
            <person name="Earl A."/>
            <person name="Feldgarden M."/>
            <person name="Young S.K."/>
            <person name="Gargeya S."/>
            <person name="Zeng Q."/>
            <person name="Alvarado L."/>
            <person name="Berlin A."/>
            <person name="Bochicchio J."/>
            <person name="Chapman S.B."/>
            <person name="Chen Z."/>
            <person name="Freedman E."/>
            <person name="Gellesch M."/>
            <person name="Goldberg J."/>
            <person name="Griggs A."/>
            <person name="Gujja S."/>
            <person name="Heilman E."/>
            <person name="Heiman D."/>
            <person name="Howarth C."/>
            <person name="Mehta T."/>
            <person name="Neiman D."/>
            <person name="Pearson M."/>
            <person name="Roberts A."/>
            <person name="Saif S."/>
            <person name="Shea T."/>
            <person name="Shenoy N."/>
            <person name="Sisk P."/>
            <person name="Stolte C."/>
            <person name="Sykes S."/>
            <person name="White J."/>
            <person name="Yandava C."/>
            <person name="Izard J."/>
            <person name="Blanton J.M."/>
            <person name="Baranova O.V."/>
            <person name="Tanner A.C."/>
            <person name="Dewhirst F.E."/>
            <person name="Haas B."/>
            <person name="Nusbaum C."/>
            <person name="Birren B."/>
        </authorList>
    </citation>
    <scope>NUCLEOTIDE SEQUENCE [LARGE SCALE GENOMIC DNA]</scope>
    <source>
        <strain evidence="8">ATCC 35896 / D40 B5</strain>
    </source>
</reference>
<feature type="domain" description="NFACT RNA-binding" evidence="6">
    <location>
        <begin position="467"/>
        <end position="558"/>
    </location>
</feature>
<dbReference type="InterPro" id="IPR008532">
    <property type="entry name" value="NFACT_RNA-bd"/>
</dbReference>
<evidence type="ECO:0000256" key="5">
    <source>
        <dbReference type="HAMAP-Rule" id="MF_00844"/>
    </source>
</evidence>
<dbReference type="HAMAP" id="MF_00844_B">
    <property type="entry name" value="RqcH_B"/>
    <property type="match status" value="1"/>
</dbReference>
<dbReference type="PANTHER" id="PTHR15239">
    <property type="entry name" value="NUCLEAR EXPORT MEDIATOR FACTOR NEMF"/>
    <property type="match status" value="1"/>
</dbReference>
<keyword evidence="2 5" id="KW-0699">rRNA-binding</keyword>
<evidence type="ECO:0000256" key="3">
    <source>
        <dbReference type="ARBA" id="ARBA00022884"/>
    </source>
</evidence>
<dbReference type="RefSeq" id="WP_014262616.1">
    <property type="nucleotide sequence ID" value="NC_016630.1"/>
</dbReference>
<sequence length="590" mass="68121">MALDGITLRSLVHEMKSKLVNGKIDKITQPEKDEIWLTIRNEKQNHKLLISANSSTPRIHFVNDAKKENPLTAPMFLMLLRKHIGNGTIKSVEQRSTERIVEISIDAYDELRVLKNKTLIIELMGKHSNIILVHTEDRKIIDSIKRVSLNISSVREVLPGLTYQYPPGHKKISPIHRLDEDEFRRLCSNFHSEIYKLFYMSYEGMSPTISKEICYRANVESTEVASSLSEVKTEKLWGTFSRMMSRIEQHEYSPCIVIQRNPHTILDFSAVLLTHYETMELVEYQSIHTACEEFYFLKDRAERIQQRTSALRKKIQTRLDTLQHKTEKQNNEISSSMLLDKDKLYGELLTSYIYQIKTGMSEITLENFYSSNEKITIPLDVQKSPSENIQRYFKRYQKSKNRIEELTEQLAIAQKEISYLENVLLSISQIETYDEISEIQDELAKQGYIRRMGNHKSKKETISSPMEFTSSDGTTILVGKNNTQNDRLTLKLSSPNDTWLHTKDIPGSHVIIRAKQQDISEKTLYEAAVLAAYYSKGKFSSNVPVDYTERKNVKKPSGAKPGMVIYVNNSTIYVTPEESVVEQLKTHTTE</sequence>
<dbReference type="InterPro" id="IPR051608">
    <property type="entry name" value="RQC_Subunit_NEMF"/>
</dbReference>
<evidence type="ECO:0000256" key="4">
    <source>
        <dbReference type="ARBA" id="ARBA00022917"/>
    </source>
</evidence>
<evidence type="ECO:0000259" key="6">
    <source>
        <dbReference type="Pfam" id="PF05670"/>
    </source>
</evidence>
<dbReference type="Gene3D" id="1.10.8.50">
    <property type="match status" value="1"/>
</dbReference>
<keyword evidence="1 5" id="KW-0820">tRNA-binding</keyword>
<dbReference type="eggNOG" id="COG1293">
    <property type="taxonomic scope" value="Bacteria"/>
</dbReference>
<evidence type="ECO:0000313" key="8">
    <source>
        <dbReference type="Proteomes" id="UP000007468"/>
    </source>
</evidence>
<dbReference type="GO" id="GO:0043023">
    <property type="term" value="F:ribosomal large subunit binding"/>
    <property type="evidence" value="ECO:0007669"/>
    <property type="project" value="UniProtKB-UniRule"/>
</dbReference>
<organism evidence="7 8">
    <name type="scientific">Filifactor alocis (strain ATCC 35896 / CCUG 47790 / D40 B5)</name>
    <name type="common">Fusobacterium alocis</name>
    <dbReference type="NCBI Taxonomy" id="546269"/>
    <lineage>
        <taxon>Bacteria</taxon>
        <taxon>Bacillati</taxon>
        <taxon>Bacillota</taxon>
        <taxon>Clostridia</taxon>
        <taxon>Peptostreptococcales</taxon>
        <taxon>Filifactoraceae</taxon>
        <taxon>Filifactor</taxon>
    </lineage>
</organism>
<dbReference type="GO" id="GO:0019843">
    <property type="term" value="F:rRNA binding"/>
    <property type="evidence" value="ECO:0007669"/>
    <property type="project" value="UniProtKB-UniRule"/>
</dbReference>
<dbReference type="GO" id="GO:0072344">
    <property type="term" value="P:rescue of stalled ribosome"/>
    <property type="evidence" value="ECO:0007669"/>
    <property type="project" value="UniProtKB-UniRule"/>
</dbReference>
<dbReference type="Pfam" id="PF05833">
    <property type="entry name" value="NFACT_N"/>
    <property type="match status" value="1"/>
</dbReference>
<dbReference type="KEGG" id="faa:HMPREF0389_00575"/>
<dbReference type="PANTHER" id="PTHR15239:SF6">
    <property type="entry name" value="RIBOSOME QUALITY CONTROL COMPLEX SUBUNIT NEMF"/>
    <property type="match status" value="1"/>
</dbReference>
<proteinExistence type="inferred from homology"/>
<evidence type="ECO:0000256" key="2">
    <source>
        <dbReference type="ARBA" id="ARBA00022730"/>
    </source>
</evidence>
<accession>D6GSL7</accession>
<comment type="subunit">
    <text evidence="5">Associates with stalled 50S ribosomal subunits. Binds to RqcP.</text>
</comment>
<keyword evidence="3 5" id="KW-0694">RNA-binding</keyword>